<evidence type="ECO:0000256" key="1">
    <source>
        <dbReference type="SAM" id="Phobius"/>
    </source>
</evidence>
<accession>A0ABP9QXM6</accession>
<evidence type="ECO:0000313" key="3">
    <source>
        <dbReference type="Proteomes" id="UP001500192"/>
    </source>
</evidence>
<protein>
    <recommendedName>
        <fullName evidence="4">Leader peptidase (Prepilin peptidase) / N-methyltransferase</fullName>
    </recommendedName>
</protein>
<sequence>MKLAGQLGFVLAWHGWPTLLVGTITGWALAAVGAAVVRARGSQGVVLPLAPYLVAGVIVALAGAP</sequence>
<name>A0ABP9QXM6_9PSEU</name>
<keyword evidence="1" id="KW-0812">Transmembrane</keyword>
<dbReference type="EMBL" id="BAABIB010000084">
    <property type="protein sequence ID" value="GAA5169091.1"/>
    <property type="molecule type" value="Genomic_DNA"/>
</dbReference>
<feature type="transmembrane region" description="Helical" evidence="1">
    <location>
        <begin position="44"/>
        <end position="64"/>
    </location>
</feature>
<evidence type="ECO:0008006" key="4">
    <source>
        <dbReference type="Google" id="ProtNLM"/>
    </source>
</evidence>
<keyword evidence="1" id="KW-1133">Transmembrane helix</keyword>
<keyword evidence="3" id="KW-1185">Reference proteome</keyword>
<evidence type="ECO:0000313" key="2">
    <source>
        <dbReference type="EMBL" id="GAA5169091.1"/>
    </source>
</evidence>
<feature type="transmembrane region" description="Helical" evidence="1">
    <location>
        <begin position="16"/>
        <end position="37"/>
    </location>
</feature>
<dbReference type="Proteomes" id="UP001500192">
    <property type="component" value="Unassembled WGS sequence"/>
</dbReference>
<comment type="caution">
    <text evidence="2">The sequence shown here is derived from an EMBL/GenBank/DDBJ whole genome shotgun (WGS) entry which is preliminary data.</text>
</comment>
<organism evidence="2 3">
    <name type="scientific">Amycolatopsis dongchuanensis</name>
    <dbReference type="NCBI Taxonomy" id="1070866"/>
    <lineage>
        <taxon>Bacteria</taxon>
        <taxon>Bacillati</taxon>
        <taxon>Actinomycetota</taxon>
        <taxon>Actinomycetes</taxon>
        <taxon>Pseudonocardiales</taxon>
        <taxon>Pseudonocardiaceae</taxon>
        <taxon>Amycolatopsis</taxon>
    </lineage>
</organism>
<reference evidence="3" key="1">
    <citation type="journal article" date="2019" name="Int. J. Syst. Evol. Microbiol.">
        <title>The Global Catalogue of Microorganisms (GCM) 10K type strain sequencing project: providing services to taxonomists for standard genome sequencing and annotation.</title>
        <authorList>
            <consortium name="The Broad Institute Genomics Platform"/>
            <consortium name="The Broad Institute Genome Sequencing Center for Infectious Disease"/>
            <person name="Wu L."/>
            <person name="Ma J."/>
        </authorList>
    </citation>
    <scope>NUCLEOTIDE SEQUENCE [LARGE SCALE GENOMIC DNA]</scope>
    <source>
        <strain evidence="3">JCM 18054</strain>
    </source>
</reference>
<keyword evidence="1" id="KW-0472">Membrane</keyword>
<gene>
    <name evidence="2" type="ORF">GCM10023214_45710</name>
</gene>
<proteinExistence type="predicted"/>
<dbReference type="RefSeq" id="WP_346054853.1">
    <property type="nucleotide sequence ID" value="NZ_BAABIB010000084.1"/>
</dbReference>